<dbReference type="Pfam" id="PF02223">
    <property type="entry name" value="Thymidylate_kin"/>
    <property type="match status" value="1"/>
</dbReference>
<name>A0A5N5W2U7_STRMB</name>
<dbReference type="CDD" id="cd01672">
    <property type="entry name" value="TMPK"/>
    <property type="match status" value="1"/>
</dbReference>
<keyword evidence="2" id="KW-0418">Kinase</keyword>
<accession>A0A5N5W2U7</accession>
<evidence type="ECO:0000259" key="1">
    <source>
        <dbReference type="Pfam" id="PF02223"/>
    </source>
</evidence>
<keyword evidence="2" id="KW-0808">Transferase</keyword>
<proteinExistence type="predicted"/>
<dbReference type="InterPro" id="IPR027417">
    <property type="entry name" value="P-loop_NTPase"/>
</dbReference>
<dbReference type="SUPFAM" id="SSF52540">
    <property type="entry name" value="P-loop containing nucleoside triphosphate hydrolases"/>
    <property type="match status" value="1"/>
</dbReference>
<dbReference type="AlphaFoldDB" id="A0A5N5W2U7"/>
<dbReference type="EMBL" id="VOKX01000107">
    <property type="protein sequence ID" value="KAB7835537.1"/>
    <property type="molecule type" value="Genomic_DNA"/>
</dbReference>
<evidence type="ECO:0000313" key="2">
    <source>
        <dbReference type="EMBL" id="KAB7835537.1"/>
    </source>
</evidence>
<keyword evidence="3" id="KW-1185">Reference proteome</keyword>
<feature type="domain" description="Thymidylate kinase-like" evidence="1">
    <location>
        <begin position="19"/>
        <end position="168"/>
    </location>
</feature>
<dbReference type="Gene3D" id="3.40.50.300">
    <property type="entry name" value="P-loop containing nucleotide triphosphate hydrolases"/>
    <property type="match status" value="1"/>
</dbReference>
<dbReference type="Proteomes" id="UP000327000">
    <property type="component" value="Unassembled WGS sequence"/>
</dbReference>
<dbReference type="RefSeq" id="WP_152265314.1">
    <property type="nucleotide sequence ID" value="NZ_VOKX01000107.1"/>
</dbReference>
<comment type="caution">
    <text evidence="2">The sequence shown here is derived from an EMBL/GenBank/DDBJ whole genome shotgun (WGS) entry which is preliminary data.</text>
</comment>
<organism evidence="2 3">
    <name type="scientific">Streptomyces mobaraensis</name>
    <name type="common">Streptoverticillium mobaraense</name>
    <dbReference type="NCBI Taxonomy" id="35621"/>
    <lineage>
        <taxon>Bacteria</taxon>
        <taxon>Bacillati</taxon>
        <taxon>Actinomycetota</taxon>
        <taxon>Actinomycetes</taxon>
        <taxon>Kitasatosporales</taxon>
        <taxon>Streptomycetaceae</taxon>
        <taxon>Streptomyces</taxon>
    </lineage>
</organism>
<reference evidence="2 3" key="1">
    <citation type="journal article" date="2019" name="Microb. Cell Fact.">
        <title>Exploring novel herbicidin analogues by transcriptional regulator overexpression and MS/MS molecular networking.</title>
        <authorList>
            <person name="Shi Y."/>
            <person name="Gu R."/>
            <person name="Li Y."/>
            <person name="Wang X."/>
            <person name="Ren W."/>
            <person name="Li X."/>
            <person name="Wang L."/>
            <person name="Xie Y."/>
            <person name="Hong B."/>
        </authorList>
    </citation>
    <scope>NUCLEOTIDE SEQUENCE [LARGE SCALE GENOMIC DNA]</scope>
    <source>
        <strain evidence="2 3">US-43</strain>
    </source>
</reference>
<dbReference type="InterPro" id="IPR039430">
    <property type="entry name" value="Thymidylate_kin-like_dom"/>
</dbReference>
<dbReference type="GO" id="GO:0016301">
    <property type="term" value="F:kinase activity"/>
    <property type="evidence" value="ECO:0007669"/>
    <property type="project" value="UniProtKB-KW"/>
</dbReference>
<dbReference type="OrthoDB" id="3608135at2"/>
<gene>
    <name evidence="2" type="ORF">FRZ00_26980</name>
</gene>
<protein>
    <submittedName>
        <fullName evidence="2">Thymidylate kinase</fullName>
    </submittedName>
</protein>
<sequence length="230" mass="24623">MTTHTPAVPAPGGLITFAGGDGAGKSTLAAGLHHALTDAGHRAILVGKHSTDLPQDPQVSAYLDRLNELIYRRDARVARACGDRYWLLALAAWYTLQDHLVIRPALAAGTHVVLDNSHHKILARYAVGNAVPARLAGQLFAHLATPDLVFFLDIGAEEALARKGSFTSLEAGNTGQGEEDFLRYQNAVGQQMRVQAARDGWLALDVAGMDRDQVLKAATDALTGRLHLPL</sequence>
<evidence type="ECO:0000313" key="3">
    <source>
        <dbReference type="Proteomes" id="UP000327000"/>
    </source>
</evidence>